<proteinExistence type="inferred from homology"/>
<dbReference type="Pfam" id="PF00106">
    <property type="entry name" value="adh_short"/>
    <property type="match status" value="1"/>
</dbReference>
<evidence type="ECO:0000256" key="2">
    <source>
        <dbReference type="ARBA" id="ARBA00023002"/>
    </source>
</evidence>
<evidence type="ECO:0000256" key="1">
    <source>
        <dbReference type="ARBA" id="ARBA00006484"/>
    </source>
</evidence>
<dbReference type="CDD" id="cd05339">
    <property type="entry name" value="17beta-HSDXI-like_SDR_c"/>
    <property type="match status" value="1"/>
</dbReference>
<comment type="similarity">
    <text evidence="1 3">Belongs to the short-chain dehydrogenases/reductases (SDR) family.</text>
</comment>
<gene>
    <name evidence="5" type="primary">LOC106458619</name>
</gene>
<reference evidence="5" key="1">
    <citation type="submission" date="2025-08" db="UniProtKB">
        <authorList>
            <consortium name="RefSeq"/>
        </authorList>
    </citation>
    <scope>IDENTIFICATION</scope>
    <source>
        <tissue evidence="5">Muscle</tissue>
    </source>
</reference>
<evidence type="ECO:0000313" key="4">
    <source>
        <dbReference type="Proteomes" id="UP000694941"/>
    </source>
</evidence>
<keyword evidence="2" id="KW-0560">Oxidoreductase</keyword>
<dbReference type="GeneID" id="106458619"/>
<protein>
    <submittedName>
        <fullName evidence="5">17-beta-hydroxysteroid dehydrogenase 13-like isoform X2</fullName>
    </submittedName>
</protein>
<dbReference type="InterPro" id="IPR002347">
    <property type="entry name" value="SDR_fam"/>
</dbReference>
<dbReference type="Proteomes" id="UP000694941">
    <property type="component" value="Unplaced"/>
</dbReference>
<dbReference type="PRINTS" id="PR00080">
    <property type="entry name" value="SDRFAMILY"/>
</dbReference>
<dbReference type="PRINTS" id="PR00081">
    <property type="entry name" value="GDHRDH"/>
</dbReference>
<dbReference type="PROSITE" id="PS00061">
    <property type="entry name" value="ADH_SHORT"/>
    <property type="match status" value="1"/>
</dbReference>
<accession>A0ABM1B2Q8</accession>
<dbReference type="InterPro" id="IPR036291">
    <property type="entry name" value="NAD(P)-bd_dom_sf"/>
</dbReference>
<dbReference type="RefSeq" id="XP_013773598.1">
    <property type="nucleotide sequence ID" value="XM_013918144.2"/>
</dbReference>
<evidence type="ECO:0000256" key="3">
    <source>
        <dbReference type="RuleBase" id="RU000363"/>
    </source>
</evidence>
<dbReference type="PANTHER" id="PTHR24322">
    <property type="entry name" value="PKSB"/>
    <property type="match status" value="1"/>
</dbReference>
<dbReference type="SUPFAM" id="SSF51735">
    <property type="entry name" value="NAD(P)-binding Rossmann-fold domains"/>
    <property type="match status" value="1"/>
</dbReference>
<sequence length="299" mass="33780">MEVFQLLLKAAFAVVEAFVYMFIPRAHKSIEGENALITGAGHGLGRELALQLADLGVRLVLWDIDQKAVERTAADVRRKGGVVFAYHCDVTDEQKVEFVANEVRREVGDVTILINNAGIMHCQTLLCLNDQQIRRTLEINTLSHFWTVRQFLPRMLELGHGHIVAIASIAGILGCANLVDYCASKFGVVGFMAALAEEVYADRRDHCIHLTTVCPSTMNTRLTHYPRTRFPRLLPILEVDEVAQRIINAVLQNQQLLIIPSRIEFITRITGIFPRKVTQMFQHFLDYAVDPHEPRPQKC</sequence>
<keyword evidence="4" id="KW-1185">Reference proteome</keyword>
<dbReference type="PANTHER" id="PTHR24322:SF736">
    <property type="entry name" value="RETINOL DEHYDROGENASE 10"/>
    <property type="match status" value="1"/>
</dbReference>
<dbReference type="InterPro" id="IPR020904">
    <property type="entry name" value="Sc_DH/Rdtase_CS"/>
</dbReference>
<organism evidence="4 5">
    <name type="scientific">Limulus polyphemus</name>
    <name type="common">Atlantic horseshoe crab</name>
    <dbReference type="NCBI Taxonomy" id="6850"/>
    <lineage>
        <taxon>Eukaryota</taxon>
        <taxon>Metazoa</taxon>
        <taxon>Ecdysozoa</taxon>
        <taxon>Arthropoda</taxon>
        <taxon>Chelicerata</taxon>
        <taxon>Merostomata</taxon>
        <taxon>Xiphosura</taxon>
        <taxon>Limulidae</taxon>
        <taxon>Limulus</taxon>
    </lineage>
</organism>
<name>A0ABM1B2Q8_LIMPO</name>
<dbReference type="Gene3D" id="3.40.50.720">
    <property type="entry name" value="NAD(P)-binding Rossmann-like Domain"/>
    <property type="match status" value="1"/>
</dbReference>
<evidence type="ECO:0000313" key="5">
    <source>
        <dbReference type="RefSeq" id="XP_013773598.1"/>
    </source>
</evidence>